<evidence type="ECO:0000313" key="2">
    <source>
        <dbReference type="EMBL" id="KAK9146631.1"/>
    </source>
</evidence>
<dbReference type="AlphaFoldDB" id="A0AAP0K657"/>
<name>A0AAP0K657_9MAGN</name>
<sequence length="198" mass="21251">MMWPIIAPSFSGEATKDNHSASYAGFKVVTATGEVSGSDFHSVVAFLSSISAPPSISPSSDVAALCSLTFVGFLFFMYSCPSKFTVGRRSGFLFFASPPNKLLKFPTLQNPSPRKASHPILYSNGLVLVNKGEWAAEADAFRAHDGGLPRPPRRLEHPLPAHDGERHLYSPTAAPPRCSLDIINEEHASSTTVCSDDG</sequence>
<protein>
    <submittedName>
        <fullName evidence="2">Uncharacterized protein</fullName>
    </submittedName>
</protein>
<proteinExistence type="predicted"/>
<dbReference type="Proteomes" id="UP001417504">
    <property type="component" value="Unassembled WGS sequence"/>
</dbReference>
<evidence type="ECO:0000256" key="1">
    <source>
        <dbReference type="SAM" id="MobiDB-lite"/>
    </source>
</evidence>
<feature type="compositionally biased region" description="Basic and acidic residues" evidence="1">
    <location>
        <begin position="143"/>
        <end position="168"/>
    </location>
</feature>
<feature type="region of interest" description="Disordered" evidence="1">
    <location>
        <begin position="143"/>
        <end position="170"/>
    </location>
</feature>
<accession>A0AAP0K657</accession>
<gene>
    <name evidence="2" type="ORF">Sjap_006534</name>
</gene>
<keyword evidence="3" id="KW-1185">Reference proteome</keyword>
<reference evidence="2 3" key="1">
    <citation type="submission" date="2024-01" db="EMBL/GenBank/DDBJ databases">
        <title>Genome assemblies of Stephania.</title>
        <authorList>
            <person name="Yang L."/>
        </authorList>
    </citation>
    <scope>NUCLEOTIDE SEQUENCE [LARGE SCALE GENOMIC DNA]</scope>
    <source>
        <strain evidence="2">QJT</strain>
        <tissue evidence="2">Leaf</tissue>
    </source>
</reference>
<dbReference type="EMBL" id="JBBNAE010000002">
    <property type="protein sequence ID" value="KAK9146631.1"/>
    <property type="molecule type" value="Genomic_DNA"/>
</dbReference>
<comment type="caution">
    <text evidence="2">The sequence shown here is derived from an EMBL/GenBank/DDBJ whole genome shotgun (WGS) entry which is preliminary data.</text>
</comment>
<evidence type="ECO:0000313" key="3">
    <source>
        <dbReference type="Proteomes" id="UP001417504"/>
    </source>
</evidence>
<organism evidence="2 3">
    <name type="scientific">Stephania japonica</name>
    <dbReference type="NCBI Taxonomy" id="461633"/>
    <lineage>
        <taxon>Eukaryota</taxon>
        <taxon>Viridiplantae</taxon>
        <taxon>Streptophyta</taxon>
        <taxon>Embryophyta</taxon>
        <taxon>Tracheophyta</taxon>
        <taxon>Spermatophyta</taxon>
        <taxon>Magnoliopsida</taxon>
        <taxon>Ranunculales</taxon>
        <taxon>Menispermaceae</taxon>
        <taxon>Menispermoideae</taxon>
        <taxon>Cissampelideae</taxon>
        <taxon>Stephania</taxon>
    </lineage>
</organism>